<keyword evidence="5 10" id="KW-0547">Nucleotide-binding</keyword>
<dbReference type="InterPro" id="IPR011126">
    <property type="entry name" value="Hpr_kin/Pase_Hpr_N"/>
</dbReference>
<keyword evidence="3 10" id="KW-0723">Serine/threonine-protein kinase</keyword>
<dbReference type="EC" id="2.7.11.-" evidence="10"/>
<keyword evidence="6 10" id="KW-0418">Kinase</keyword>
<dbReference type="Gene3D" id="3.40.1390.20">
    <property type="entry name" value="HprK N-terminal domain-like"/>
    <property type="match status" value="1"/>
</dbReference>
<dbReference type="GO" id="GO:0004674">
    <property type="term" value="F:protein serine/threonine kinase activity"/>
    <property type="evidence" value="ECO:0007669"/>
    <property type="project" value="UniProtKB-KW"/>
</dbReference>
<dbReference type="EMBL" id="DVMJ01000034">
    <property type="protein sequence ID" value="HIU13271.1"/>
    <property type="molecule type" value="Genomic_DNA"/>
</dbReference>
<feature type="region of interest" description="Important for the catalytic mechanism of both phosphorylation and dephosphorylation" evidence="10">
    <location>
        <begin position="203"/>
        <end position="212"/>
    </location>
</feature>
<dbReference type="GO" id="GO:0005524">
    <property type="term" value="F:ATP binding"/>
    <property type="evidence" value="ECO:0007669"/>
    <property type="project" value="UniProtKB-UniRule"/>
</dbReference>
<evidence type="ECO:0000256" key="8">
    <source>
        <dbReference type="ARBA" id="ARBA00023268"/>
    </source>
</evidence>
<comment type="miscellaneous">
    <text evidence="10">Both phosphorylation and phosphorolysis are carried out by the same active site and suggest a common mechanism for both reactions.</text>
</comment>
<name>A0A9D1L0P3_9FIRM</name>
<keyword evidence="7 10" id="KW-0067">ATP-binding</keyword>
<keyword evidence="4 10" id="KW-0808">Transferase</keyword>
<evidence type="ECO:0000256" key="1">
    <source>
        <dbReference type="ARBA" id="ARBA00001120"/>
    </source>
</evidence>
<accession>A0A9D1L0P3</accession>
<evidence type="ECO:0000256" key="6">
    <source>
        <dbReference type="ARBA" id="ARBA00022777"/>
    </source>
</evidence>
<organism evidence="13 14">
    <name type="scientific">Candidatus Fimiplasma intestinipullorum</name>
    <dbReference type="NCBI Taxonomy" id="2840825"/>
    <lineage>
        <taxon>Bacteria</taxon>
        <taxon>Bacillati</taxon>
        <taxon>Bacillota</taxon>
        <taxon>Clostridia</taxon>
        <taxon>Eubacteriales</taxon>
        <taxon>Candidatus Fimiplasma</taxon>
    </lineage>
</organism>
<feature type="binding site" evidence="10">
    <location>
        <begin position="156"/>
        <end position="163"/>
    </location>
    <ligand>
        <name>ATP</name>
        <dbReference type="ChEBI" id="CHEBI:30616"/>
    </ligand>
</feature>
<dbReference type="EC" id="2.7.4.-" evidence="10"/>
<evidence type="ECO:0000256" key="9">
    <source>
        <dbReference type="ARBA" id="ARBA00047657"/>
    </source>
</evidence>
<evidence type="ECO:0000313" key="14">
    <source>
        <dbReference type="Proteomes" id="UP000824175"/>
    </source>
</evidence>
<dbReference type="InterPro" id="IPR027417">
    <property type="entry name" value="P-loop_NTPase"/>
</dbReference>
<evidence type="ECO:0000256" key="4">
    <source>
        <dbReference type="ARBA" id="ARBA00022679"/>
    </source>
</evidence>
<evidence type="ECO:0000259" key="11">
    <source>
        <dbReference type="Pfam" id="PF02603"/>
    </source>
</evidence>
<reference evidence="13" key="2">
    <citation type="journal article" date="2021" name="PeerJ">
        <title>Extensive microbial diversity within the chicken gut microbiome revealed by metagenomics and culture.</title>
        <authorList>
            <person name="Gilroy R."/>
            <person name="Ravi A."/>
            <person name="Getino M."/>
            <person name="Pursley I."/>
            <person name="Horton D.L."/>
            <person name="Alikhan N.F."/>
            <person name="Baker D."/>
            <person name="Gharbi K."/>
            <person name="Hall N."/>
            <person name="Watson M."/>
            <person name="Adriaenssens E.M."/>
            <person name="Foster-Nyarko E."/>
            <person name="Jarju S."/>
            <person name="Secka A."/>
            <person name="Antonio M."/>
            <person name="Oren A."/>
            <person name="Chaudhuri R.R."/>
            <person name="La Ragione R."/>
            <person name="Hildebrand F."/>
            <person name="Pallen M.J."/>
        </authorList>
    </citation>
    <scope>NUCLEOTIDE SEQUENCE</scope>
    <source>
        <strain evidence="13">CHK195-11698</strain>
    </source>
</reference>
<evidence type="ECO:0000259" key="12">
    <source>
        <dbReference type="Pfam" id="PF07475"/>
    </source>
</evidence>
<evidence type="ECO:0000256" key="5">
    <source>
        <dbReference type="ARBA" id="ARBA00022741"/>
    </source>
</evidence>
<dbReference type="Pfam" id="PF02603">
    <property type="entry name" value="Hpr_kinase_N"/>
    <property type="match status" value="1"/>
</dbReference>
<keyword evidence="10" id="KW-0119">Carbohydrate metabolism</keyword>
<keyword evidence="10" id="KW-0460">Magnesium</keyword>
<sequence length="314" mass="35316">MPQKKVTVADLVKQFEFKQVAGNKASLQRPVEIAEMSRPGFELAGFFQHSDFRRIVVFGEKEMAFIDQLDKATQKERFDRLTSDETPAIIICKNYKCPTILKRIAKEKNFPILLTPRATGRMSIALSSYLDELLAPIVQMHGVFMNIYGKGVIIKGDSGIGKSEIALELIKRGHILIADDCIELYRMGENLLGKAPAVLYNLLEIRGIGVINVEKMFGISSTLEKDTVDYVIQLERWIPSKEYTRIGTEENPLYEEVLGARIPKSVIPVTGGRSMSAVIEAAVMNIRLKDSGYDSSKEFVQRILNNINQNKDNE</sequence>
<feature type="active site" evidence="10">
    <location>
        <position position="162"/>
    </location>
</feature>
<gene>
    <name evidence="10 13" type="primary">hprK</name>
    <name evidence="13" type="ORF">IAD15_04295</name>
</gene>
<evidence type="ECO:0000256" key="3">
    <source>
        <dbReference type="ARBA" id="ARBA00022527"/>
    </source>
</evidence>
<comment type="function">
    <text evidence="10">Catalyzes the ATP- as well as the pyrophosphate-dependent phosphorylation of a specific serine residue in HPr, a phosphocarrier protein of the phosphoenolpyruvate-dependent sugar phosphotransferase system (PTS). HprK/P also catalyzes the pyrophosphate-producing, inorganic phosphate-dependent dephosphorylation (phosphorolysis) of seryl-phosphorylated HPr (P-Ser-HPr). The two antagonistic activities of HprK/P are regulated by several intracellular metabolites, which change their concentration in response to the absence or presence of rapidly metabolisable carbon sources (glucose, fructose, etc.) in the growth medium. Therefore, by controlling the phosphorylation state of HPr, HPrK/P is a sensor enzyme that plays a major role in the regulation of carbon metabolism and sugar transport: it mediates carbon catabolite repression (CCR), and regulates PTS-catalyzed carbohydrate uptake and inducer exclusion.</text>
</comment>
<dbReference type="HAMAP" id="MF_01249">
    <property type="entry name" value="HPr_kinase"/>
    <property type="match status" value="1"/>
</dbReference>
<dbReference type="NCBIfam" id="TIGR00679">
    <property type="entry name" value="hpr-ser"/>
    <property type="match status" value="1"/>
</dbReference>
<dbReference type="AlphaFoldDB" id="A0A9D1L0P3"/>
<comment type="similarity">
    <text evidence="2 10">Belongs to the HPrK/P family.</text>
</comment>
<comment type="domain">
    <text evidence="10">The Walker A ATP-binding motif also binds Pi and PPi.</text>
</comment>
<dbReference type="SUPFAM" id="SSF53795">
    <property type="entry name" value="PEP carboxykinase-like"/>
    <property type="match status" value="1"/>
</dbReference>
<feature type="active site" evidence="10">
    <location>
        <position position="141"/>
    </location>
</feature>
<feature type="domain" description="HPr kinase/phosphorylase C-terminal" evidence="12">
    <location>
        <begin position="134"/>
        <end position="302"/>
    </location>
</feature>
<dbReference type="InterPro" id="IPR003755">
    <property type="entry name" value="HPr(Ser)_kin/Pase"/>
</dbReference>
<feature type="domain" description="HPr(Ser) kinase/phosphorylase N-terminal" evidence="11">
    <location>
        <begin position="6"/>
        <end position="130"/>
    </location>
</feature>
<comment type="caution">
    <text evidence="13">The sequence shown here is derived from an EMBL/GenBank/DDBJ whole genome shotgun (WGS) entry which is preliminary data.</text>
</comment>
<feature type="binding site" evidence="10">
    <location>
        <position position="204"/>
    </location>
    <ligand>
        <name>Mg(2+)</name>
        <dbReference type="ChEBI" id="CHEBI:18420"/>
    </ligand>
</feature>
<reference evidence="13" key="1">
    <citation type="submission" date="2020-10" db="EMBL/GenBank/DDBJ databases">
        <authorList>
            <person name="Gilroy R."/>
        </authorList>
    </citation>
    <scope>NUCLEOTIDE SEQUENCE</scope>
    <source>
        <strain evidence="13">CHK195-11698</strain>
    </source>
</reference>
<dbReference type="GO" id="GO:0000287">
    <property type="term" value="F:magnesium ion binding"/>
    <property type="evidence" value="ECO:0007669"/>
    <property type="project" value="UniProtKB-UniRule"/>
</dbReference>
<feature type="binding site" evidence="10">
    <location>
        <position position="163"/>
    </location>
    <ligand>
        <name>Mg(2+)</name>
        <dbReference type="ChEBI" id="CHEBI:18420"/>
    </ligand>
</feature>
<comment type="cofactor">
    <cofactor evidence="10">
        <name>Mg(2+)</name>
        <dbReference type="ChEBI" id="CHEBI:18420"/>
    </cofactor>
</comment>
<dbReference type="Proteomes" id="UP000824175">
    <property type="component" value="Unassembled WGS sequence"/>
</dbReference>
<evidence type="ECO:0000256" key="7">
    <source>
        <dbReference type="ARBA" id="ARBA00022840"/>
    </source>
</evidence>
<dbReference type="PANTHER" id="PTHR30305">
    <property type="entry name" value="PROTEIN YJDM-RELATED"/>
    <property type="match status" value="1"/>
</dbReference>
<dbReference type="PANTHER" id="PTHR30305:SF1">
    <property type="entry name" value="HPR KINASE_PHOSPHORYLASE"/>
    <property type="match status" value="1"/>
</dbReference>
<proteinExistence type="inferred from homology"/>
<comment type="subunit">
    <text evidence="10">Homohexamer.</text>
</comment>
<feature type="region of interest" description="Important for the catalytic mechanism of dephosphorylation" evidence="10">
    <location>
        <begin position="268"/>
        <end position="273"/>
    </location>
</feature>
<dbReference type="CDD" id="cd01918">
    <property type="entry name" value="HprK_C"/>
    <property type="match status" value="1"/>
</dbReference>
<dbReference type="Pfam" id="PF07475">
    <property type="entry name" value="Hpr_kinase_C"/>
    <property type="match status" value="1"/>
</dbReference>
<comment type="catalytic activity">
    <reaction evidence="1 10">
        <text>[HPr protein]-L-serine + ATP = [HPr protein]-O-phospho-L-serine + ADP + H(+)</text>
        <dbReference type="Rhea" id="RHEA:46600"/>
        <dbReference type="Rhea" id="RHEA-COMP:11602"/>
        <dbReference type="Rhea" id="RHEA-COMP:11603"/>
        <dbReference type="ChEBI" id="CHEBI:15378"/>
        <dbReference type="ChEBI" id="CHEBI:29999"/>
        <dbReference type="ChEBI" id="CHEBI:30616"/>
        <dbReference type="ChEBI" id="CHEBI:83421"/>
        <dbReference type="ChEBI" id="CHEBI:456216"/>
    </reaction>
</comment>
<dbReference type="GO" id="GO:0004712">
    <property type="term" value="F:protein serine/threonine/tyrosine kinase activity"/>
    <property type="evidence" value="ECO:0007669"/>
    <property type="project" value="UniProtKB-UniRule"/>
</dbReference>
<keyword evidence="8 10" id="KW-0511">Multifunctional enzyme</keyword>
<dbReference type="GO" id="GO:0000155">
    <property type="term" value="F:phosphorelay sensor kinase activity"/>
    <property type="evidence" value="ECO:0007669"/>
    <property type="project" value="InterPro"/>
</dbReference>
<protein>
    <recommendedName>
        <fullName evidence="10">HPr kinase/phosphorylase</fullName>
        <shortName evidence="10">HPrK/P</shortName>
        <ecNumber evidence="10">2.7.11.-</ecNumber>
        <ecNumber evidence="10">2.7.4.-</ecNumber>
    </recommendedName>
    <alternativeName>
        <fullName evidence="10">HPr(Ser) kinase/phosphorylase</fullName>
    </alternativeName>
</protein>
<evidence type="ECO:0000313" key="13">
    <source>
        <dbReference type="EMBL" id="HIU13271.1"/>
    </source>
</evidence>
<dbReference type="InterPro" id="IPR011104">
    <property type="entry name" value="Hpr_kin/Pase_C"/>
</dbReference>
<dbReference type="InterPro" id="IPR028979">
    <property type="entry name" value="Ser_kin/Pase_Hpr-like_N_sf"/>
</dbReference>
<evidence type="ECO:0000256" key="2">
    <source>
        <dbReference type="ARBA" id="ARBA00006883"/>
    </source>
</evidence>
<dbReference type="Gene3D" id="3.40.50.300">
    <property type="entry name" value="P-loop containing nucleotide triphosphate hydrolases"/>
    <property type="match status" value="1"/>
</dbReference>
<feature type="active site" description="Proton acceptor; for phosphorylation activity. Proton donor; for dephosphorylation activity" evidence="10">
    <location>
        <position position="180"/>
    </location>
</feature>
<evidence type="ECO:0000256" key="10">
    <source>
        <dbReference type="HAMAP-Rule" id="MF_01249"/>
    </source>
</evidence>
<feature type="active site" evidence="10">
    <location>
        <position position="245"/>
    </location>
</feature>
<dbReference type="SUPFAM" id="SSF75138">
    <property type="entry name" value="HprK N-terminal domain-like"/>
    <property type="match status" value="1"/>
</dbReference>
<comment type="catalytic activity">
    <reaction evidence="9 10">
        <text>[HPr protein]-O-phospho-L-serine + phosphate + H(+) = [HPr protein]-L-serine + diphosphate</text>
        <dbReference type="Rhea" id="RHEA:46604"/>
        <dbReference type="Rhea" id="RHEA-COMP:11602"/>
        <dbReference type="Rhea" id="RHEA-COMP:11603"/>
        <dbReference type="ChEBI" id="CHEBI:15378"/>
        <dbReference type="ChEBI" id="CHEBI:29999"/>
        <dbReference type="ChEBI" id="CHEBI:33019"/>
        <dbReference type="ChEBI" id="CHEBI:43474"/>
        <dbReference type="ChEBI" id="CHEBI:83421"/>
    </reaction>
</comment>
<dbReference type="GO" id="GO:0006109">
    <property type="term" value="P:regulation of carbohydrate metabolic process"/>
    <property type="evidence" value="ECO:0007669"/>
    <property type="project" value="UniProtKB-UniRule"/>
</dbReference>
<keyword evidence="10" id="KW-0479">Metal-binding</keyword>